<gene>
    <name evidence="1" type="ORF">CJ255_00645</name>
</gene>
<dbReference type="Proteomes" id="UP000220527">
    <property type="component" value="Unassembled WGS sequence"/>
</dbReference>
<comment type="caution">
    <text evidence="1">The sequence shown here is derived from an EMBL/GenBank/DDBJ whole genome shotgun (WGS) entry which is preliminary data.</text>
</comment>
<evidence type="ECO:0000313" key="1">
    <source>
        <dbReference type="EMBL" id="PDW04919.1"/>
    </source>
</evidence>
<keyword evidence="2" id="KW-1185">Reference proteome</keyword>
<dbReference type="EMBL" id="NQWI01000002">
    <property type="protein sequence ID" value="PDW04919.1"/>
    <property type="molecule type" value="Genomic_DNA"/>
</dbReference>
<accession>A0A2A6RPW7</accession>
<name>A0A2A6RPW7_9CHLR</name>
<organism evidence="1 2">
    <name type="scientific">Candidatus Viridilinea mediisalina</name>
    <dbReference type="NCBI Taxonomy" id="2024553"/>
    <lineage>
        <taxon>Bacteria</taxon>
        <taxon>Bacillati</taxon>
        <taxon>Chloroflexota</taxon>
        <taxon>Chloroflexia</taxon>
        <taxon>Chloroflexales</taxon>
        <taxon>Chloroflexineae</taxon>
        <taxon>Oscillochloridaceae</taxon>
        <taxon>Candidatus Viridilinea</taxon>
    </lineage>
</organism>
<dbReference type="AlphaFoldDB" id="A0A2A6RPW7"/>
<proteinExistence type="predicted"/>
<sequence length="95" mass="10544">MQQQIEGFPVIGYRLSAIGFGAEELALLERNARLVQRLAVVLDQDEQLLEAIGQGSVHPAMSVFGLWRDDPAMDDLAERLADQRTDQPSRAVPEL</sequence>
<protein>
    <submittedName>
        <fullName evidence="1">Uncharacterized protein</fullName>
    </submittedName>
</protein>
<reference evidence="2" key="1">
    <citation type="submission" date="2017-08" db="EMBL/GenBank/DDBJ databases">
        <authorList>
            <person name="Grouzdev D.S."/>
            <person name="Gaisin V.A."/>
            <person name="Rysina M.S."/>
            <person name="Gorlenko V.M."/>
        </authorList>
    </citation>
    <scope>NUCLEOTIDE SEQUENCE [LARGE SCALE GENOMIC DNA]</scope>
    <source>
        <strain evidence="2">Kir15-3F</strain>
    </source>
</reference>
<evidence type="ECO:0000313" key="2">
    <source>
        <dbReference type="Proteomes" id="UP000220527"/>
    </source>
</evidence>
<dbReference type="RefSeq" id="WP_097642157.1">
    <property type="nucleotide sequence ID" value="NZ_NQWI01000002.1"/>
</dbReference>